<comment type="caution">
    <text evidence="4">The sequence shown here is derived from an EMBL/GenBank/DDBJ whole genome shotgun (WGS) entry which is preliminary data.</text>
</comment>
<dbReference type="Gene3D" id="3.40.50.300">
    <property type="entry name" value="P-loop containing nucleotide triphosphate hydrolases"/>
    <property type="match status" value="1"/>
</dbReference>
<dbReference type="PANTHER" id="PTHR47642">
    <property type="entry name" value="ATP-DEPENDENT DNA HELICASE"/>
    <property type="match status" value="1"/>
</dbReference>
<dbReference type="GO" id="GO:0000723">
    <property type="term" value="P:telomere maintenance"/>
    <property type="evidence" value="ECO:0007669"/>
    <property type="project" value="InterPro"/>
</dbReference>
<evidence type="ECO:0000313" key="3">
    <source>
        <dbReference type="EMBL" id="PKW28916.1"/>
    </source>
</evidence>
<reference evidence="3 5" key="1">
    <citation type="submission" date="2017-12" db="EMBL/GenBank/DDBJ databases">
        <title>Genomic Encyclopedia of Type Strains, Phase III (KMG-III): the genomes of soil and plant-associated and newly described type strains.</title>
        <authorList>
            <person name="Whitman W."/>
        </authorList>
    </citation>
    <scope>NUCLEOTIDE SEQUENCE [LARGE SCALE GENOMIC DNA]</scope>
    <source>
        <strain evidence="3 5">IP-10</strain>
    </source>
</reference>
<dbReference type="InterPro" id="IPR051055">
    <property type="entry name" value="PIF1_helicase"/>
</dbReference>
<organism evidence="4 6">
    <name type="scientific">Flavobacterium lindanitolerans</name>
    <dbReference type="NCBI Taxonomy" id="428988"/>
    <lineage>
        <taxon>Bacteria</taxon>
        <taxon>Pseudomonadati</taxon>
        <taxon>Bacteroidota</taxon>
        <taxon>Flavobacteriia</taxon>
        <taxon>Flavobacteriales</taxon>
        <taxon>Flavobacteriaceae</taxon>
        <taxon>Flavobacterium</taxon>
    </lineage>
</organism>
<name>A0A497UWT8_9FLAO</name>
<proteinExistence type="predicted"/>
<feature type="domain" description="Helicase Helix-turn-helix" evidence="2">
    <location>
        <begin position="692"/>
        <end position="779"/>
    </location>
</feature>
<evidence type="ECO:0000313" key="4">
    <source>
        <dbReference type="EMBL" id="RLJ35581.1"/>
    </source>
</evidence>
<dbReference type="Pfam" id="PF05970">
    <property type="entry name" value="PIF1"/>
    <property type="match status" value="1"/>
</dbReference>
<dbReference type="EMBL" id="PJND01000007">
    <property type="protein sequence ID" value="PKW28916.1"/>
    <property type="molecule type" value="Genomic_DNA"/>
</dbReference>
<dbReference type="InterPro" id="IPR027417">
    <property type="entry name" value="P-loop_NTPase"/>
</dbReference>
<sequence>MPSSGKAFFLEIFQKIDYFSLFENYKPMQPISEAASYTLKFINQTQRSLFLTGKAGTGKTTLLREIIQSTHKNTVVVAPTGIAALNAGGVTIHSMFQLPFAGFIPEYNKTPHFSDTIKFETKDTLKRHFKMNGTKKSVILNMELLIIDEVSMLRADLLDAIDFTMRSIRRKELPFGGAQVLFIGDLLQLPPVVKNEEWEVLKNYYRGKFFFHSHVMQQYPPLYIELSKIFRQTDDKFISILNNLRNNQVDAEDIKNLNQYVRPDFDLKQNKGYITLTTHNAKADAINEQSLVDLQEKQLTFLPEIIGDFPEKIYPVDERLNLKVGAQIMFVKNDLSLEKNYFNGKMGIVKSLSEQEILVHFPDENKTIEVERYEWQNIRYSVDPNTKEIVEDVLGTFTHYPIKLAWAITVHKSQGLTFDKALLDVSQVFLPGQAYVALSRLRSLEGLILLSPLQMNGISNDYDVMQYSNNKASEELLQSSLEKETLNFIHNYLKNSFDWKELAQEWRNHQYSYNEDAEKSEKSKHMQWAKRQAESIGALTEPATKFMRQLDKLFFDEAHDIQFVLERIQAAHDYFLKPLDQLVYEILWKLEEVKRVKKAKTFFQELYALEELQTKAVLRLMKAKRLIEIVASGQEICKENLDSQEIKSYKSKKLDAIREEFKNTHATLVDDDYDEERYMPKKKAKKLPKKSTVEETYELWQQNNSIPEIAGLRKLTQQTIVTHFVKLIQSGQVALSDILPEGVIQDLAEAFEGYNEESLNGLKEKYGNKFTWDELKLFRASQQ</sequence>
<dbReference type="Gene3D" id="1.10.10.1390">
    <property type="entry name" value="ATP-dependent DNA helicase RecQ"/>
    <property type="match status" value="1"/>
</dbReference>
<dbReference type="Gene3D" id="2.30.30.940">
    <property type="match status" value="1"/>
</dbReference>
<gene>
    <name evidence="3" type="ORF">B0G92_0544</name>
    <name evidence="4" type="ORF">CLV50_0962</name>
</gene>
<dbReference type="Proteomes" id="UP000233767">
    <property type="component" value="Unassembled WGS sequence"/>
</dbReference>
<evidence type="ECO:0000259" key="1">
    <source>
        <dbReference type="Pfam" id="PF05970"/>
    </source>
</evidence>
<evidence type="ECO:0000259" key="2">
    <source>
        <dbReference type="Pfam" id="PF14493"/>
    </source>
</evidence>
<dbReference type="CDD" id="cd18809">
    <property type="entry name" value="SF1_C_RecD"/>
    <property type="match status" value="1"/>
</dbReference>
<dbReference type="InterPro" id="IPR029491">
    <property type="entry name" value="Helicase_HTH"/>
</dbReference>
<dbReference type="InterPro" id="IPR010285">
    <property type="entry name" value="DNA_helicase_pif1-like_DEAD"/>
</dbReference>
<dbReference type="PANTHER" id="PTHR47642:SF7">
    <property type="entry name" value="ATP-DEPENDENT DNA HELICASE PIF1"/>
    <property type="match status" value="1"/>
</dbReference>
<evidence type="ECO:0000313" key="6">
    <source>
        <dbReference type="Proteomes" id="UP000275027"/>
    </source>
</evidence>
<dbReference type="EMBL" id="RCCB01000010">
    <property type="protein sequence ID" value="RLJ35581.1"/>
    <property type="molecule type" value="Genomic_DNA"/>
</dbReference>
<keyword evidence="5" id="KW-1185">Reference proteome</keyword>
<dbReference type="Proteomes" id="UP000275027">
    <property type="component" value="Unassembled WGS sequence"/>
</dbReference>
<feature type="domain" description="DNA helicase Pif1-like DEAD-box helicase" evidence="1">
    <location>
        <begin position="42"/>
        <end position="251"/>
    </location>
</feature>
<accession>A0A497UWT8</accession>
<dbReference type="AlphaFoldDB" id="A0A497UWT8"/>
<evidence type="ECO:0000313" key="5">
    <source>
        <dbReference type="Proteomes" id="UP000233767"/>
    </source>
</evidence>
<dbReference type="GO" id="GO:0006281">
    <property type="term" value="P:DNA repair"/>
    <property type="evidence" value="ECO:0007669"/>
    <property type="project" value="InterPro"/>
</dbReference>
<protein>
    <submittedName>
        <fullName evidence="4">Helix-turn-helix protein</fullName>
    </submittedName>
</protein>
<dbReference type="Pfam" id="PF14493">
    <property type="entry name" value="HTH_40"/>
    <property type="match status" value="1"/>
</dbReference>
<dbReference type="GO" id="GO:0003678">
    <property type="term" value="F:DNA helicase activity"/>
    <property type="evidence" value="ECO:0007669"/>
    <property type="project" value="InterPro"/>
</dbReference>
<reference evidence="4 6" key="2">
    <citation type="submission" date="2018-10" db="EMBL/GenBank/DDBJ databases">
        <title>Genomic Encyclopedia of Archaeal and Bacterial Type Strains, Phase II (KMG-II): from individual species to whole genera.</title>
        <authorList>
            <person name="Goeker M."/>
        </authorList>
    </citation>
    <scope>NUCLEOTIDE SEQUENCE [LARGE SCALE GENOMIC DNA]</scope>
    <source>
        <strain evidence="4 6">DSM 21886</strain>
    </source>
</reference>
<dbReference type="FunFam" id="3.40.50.300:FF:001498">
    <property type="entry name" value="ATP-dependent DNA helicase"/>
    <property type="match status" value="1"/>
</dbReference>
<dbReference type="SUPFAM" id="SSF52540">
    <property type="entry name" value="P-loop containing nucleoside triphosphate hydrolases"/>
    <property type="match status" value="2"/>
</dbReference>